<dbReference type="Gene3D" id="1.10.10.10">
    <property type="entry name" value="Winged helix-like DNA-binding domain superfamily/Winged helix DNA-binding domain"/>
    <property type="match status" value="1"/>
</dbReference>
<dbReference type="SUPFAM" id="SSF48264">
    <property type="entry name" value="Cytochrome P450"/>
    <property type="match status" value="1"/>
</dbReference>
<accession>A0A8H6XJN7</accession>
<evidence type="ECO:0000256" key="4">
    <source>
        <dbReference type="ARBA" id="ARBA00010018"/>
    </source>
</evidence>
<keyword evidence="19" id="KW-1185">Reference proteome</keyword>
<dbReference type="Pfam" id="PF00067">
    <property type="entry name" value="p450"/>
    <property type="match status" value="1"/>
</dbReference>
<evidence type="ECO:0000256" key="15">
    <source>
        <dbReference type="PIRSR" id="PIRSR602401-1"/>
    </source>
</evidence>
<dbReference type="InterPro" id="IPR003097">
    <property type="entry name" value="CysJ-like_FAD-binding"/>
</dbReference>
<dbReference type="Gene3D" id="1.20.990.10">
    <property type="entry name" value="NADPH-cytochrome p450 Reductase, Chain A, domain 3"/>
    <property type="match status" value="1"/>
</dbReference>
<evidence type="ECO:0000259" key="16">
    <source>
        <dbReference type="PROSITE" id="PS50902"/>
    </source>
</evidence>
<dbReference type="Pfam" id="PF00258">
    <property type="entry name" value="Flavodoxin_1"/>
    <property type="match status" value="1"/>
</dbReference>
<dbReference type="InterPro" id="IPR039261">
    <property type="entry name" value="FNR_nucleotide-bd"/>
</dbReference>
<dbReference type="GO" id="GO:0016705">
    <property type="term" value="F:oxidoreductase activity, acting on paired donors, with incorporation or reduction of molecular oxygen"/>
    <property type="evidence" value="ECO:0007669"/>
    <property type="project" value="InterPro"/>
</dbReference>
<dbReference type="InterPro" id="IPR036388">
    <property type="entry name" value="WH-like_DNA-bd_sf"/>
</dbReference>
<comment type="cofactor">
    <cofactor evidence="1">
        <name>FMN</name>
        <dbReference type="ChEBI" id="CHEBI:58210"/>
    </cofactor>
</comment>
<evidence type="ECO:0000256" key="8">
    <source>
        <dbReference type="ARBA" id="ARBA00022643"/>
    </source>
</evidence>
<comment type="caution">
    <text evidence="18">The sequence shown here is derived from an EMBL/GenBank/DDBJ whole genome shotgun (WGS) entry which is preliminary data.</text>
</comment>
<dbReference type="InterPro" id="IPR036390">
    <property type="entry name" value="WH_DNA-bd_sf"/>
</dbReference>
<evidence type="ECO:0000256" key="12">
    <source>
        <dbReference type="ARBA" id="ARBA00023002"/>
    </source>
</evidence>
<evidence type="ECO:0000256" key="14">
    <source>
        <dbReference type="ARBA" id="ARBA00023033"/>
    </source>
</evidence>
<dbReference type="PRINTS" id="PR00385">
    <property type="entry name" value="P450"/>
</dbReference>
<evidence type="ECO:0000313" key="18">
    <source>
        <dbReference type="EMBL" id="KAF7341722.1"/>
    </source>
</evidence>
<dbReference type="GO" id="GO:0003958">
    <property type="term" value="F:NADPH-hemoprotein reductase activity"/>
    <property type="evidence" value="ECO:0007669"/>
    <property type="project" value="TreeGrafter"/>
</dbReference>
<dbReference type="InterPro" id="IPR023173">
    <property type="entry name" value="NADPH_Cyt_P450_Rdtase_alpha"/>
</dbReference>
<gene>
    <name evidence="18" type="ORF">MSAN_02070700</name>
</gene>
<dbReference type="SUPFAM" id="SSF52218">
    <property type="entry name" value="Flavoproteins"/>
    <property type="match status" value="1"/>
</dbReference>
<dbReference type="PRINTS" id="PR00463">
    <property type="entry name" value="EP450I"/>
</dbReference>
<evidence type="ECO:0000256" key="5">
    <source>
        <dbReference type="ARBA" id="ARBA00022448"/>
    </source>
</evidence>
<dbReference type="GO" id="GO:0004497">
    <property type="term" value="F:monooxygenase activity"/>
    <property type="evidence" value="ECO:0007669"/>
    <property type="project" value="UniProtKB-KW"/>
</dbReference>
<dbReference type="Gene3D" id="3.40.50.360">
    <property type="match status" value="1"/>
</dbReference>
<dbReference type="Gene3D" id="2.40.30.10">
    <property type="entry name" value="Translation factors"/>
    <property type="match status" value="1"/>
</dbReference>
<dbReference type="Gene3D" id="3.40.50.80">
    <property type="entry name" value="Nucleotide-binding domain of ferredoxin-NADP reductase (FNR) module"/>
    <property type="match status" value="1"/>
</dbReference>
<evidence type="ECO:0000256" key="7">
    <source>
        <dbReference type="ARBA" id="ARBA00022630"/>
    </source>
</evidence>
<evidence type="ECO:0000256" key="6">
    <source>
        <dbReference type="ARBA" id="ARBA00022617"/>
    </source>
</evidence>
<evidence type="ECO:0000256" key="2">
    <source>
        <dbReference type="ARBA" id="ARBA00001971"/>
    </source>
</evidence>
<dbReference type="InterPro" id="IPR001433">
    <property type="entry name" value="OxRdtase_FAD/NAD-bd"/>
</dbReference>
<dbReference type="PROSITE" id="PS50902">
    <property type="entry name" value="FLAVODOXIN_LIKE"/>
    <property type="match status" value="1"/>
</dbReference>
<dbReference type="Proteomes" id="UP000623467">
    <property type="component" value="Unassembled WGS sequence"/>
</dbReference>
<dbReference type="InterPro" id="IPR008254">
    <property type="entry name" value="Flavodoxin/NO_synth"/>
</dbReference>
<dbReference type="Gene3D" id="1.10.630.10">
    <property type="entry name" value="Cytochrome P450"/>
    <property type="match status" value="1"/>
</dbReference>
<dbReference type="GO" id="GO:0005829">
    <property type="term" value="C:cytosol"/>
    <property type="evidence" value="ECO:0007669"/>
    <property type="project" value="TreeGrafter"/>
</dbReference>
<dbReference type="FunFam" id="1.10.630.10:FF:000040">
    <property type="entry name" value="Bifunctional cytochrome P450/NADPH--P450 reductase"/>
    <property type="match status" value="1"/>
</dbReference>
<dbReference type="PROSITE" id="PS51384">
    <property type="entry name" value="FAD_FR"/>
    <property type="match status" value="1"/>
</dbReference>
<evidence type="ECO:0000256" key="9">
    <source>
        <dbReference type="ARBA" id="ARBA00022723"/>
    </source>
</evidence>
<dbReference type="InterPro" id="IPR002401">
    <property type="entry name" value="Cyt_P450_E_grp-I"/>
</dbReference>
<keyword evidence="6 15" id="KW-0349">Heme</keyword>
<keyword evidence="13 15" id="KW-0408">Iron</keyword>
<reference evidence="18" key="1">
    <citation type="submission" date="2020-05" db="EMBL/GenBank/DDBJ databases">
        <title>Mycena genomes resolve the evolution of fungal bioluminescence.</title>
        <authorList>
            <person name="Tsai I.J."/>
        </authorList>
    </citation>
    <scope>NUCLEOTIDE SEQUENCE</scope>
    <source>
        <strain evidence="18">160909Yilan</strain>
    </source>
</reference>
<dbReference type="InterPro" id="IPR036396">
    <property type="entry name" value="Cyt_P450_sf"/>
</dbReference>
<dbReference type="Pfam" id="PF00667">
    <property type="entry name" value="FAD_binding_1"/>
    <property type="match status" value="1"/>
</dbReference>
<comment type="cofactor">
    <cofactor evidence="3">
        <name>FAD</name>
        <dbReference type="ChEBI" id="CHEBI:57692"/>
    </cofactor>
</comment>
<dbReference type="InterPro" id="IPR001128">
    <property type="entry name" value="Cyt_P450"/>
</dbReference>
<evidence type="ECO:0000256" key="13">
    <source>
        <dbReference type="ARBA" id="ARBA00023004"/>
    </source>
</evidence>
<dbReference type="AlphaFoldDB" id="A0A8H6XJN7"/>
<evidence type="ECO:0000256" key="1">
    <source>
        <dbReference type="ARBA" id="ARBA00001917"/>
    </source>
</evidence>
<dbReference type="InterPro" id="IPR029063">
    <property type="entry name" value="SAM-dependent_MTases_sf"/>
</dbReference>
<dbReference type="GO" id="GO:0020037">
    <property type="term" value="F:heme binding"/>
    <property type="evidence" value="ECO:0007669"/>
    <property type="project" value="InterPro"/>
</dbReference>
<dbReference type="PROSITE" id="PS00086">
    <property type="entry name" value="CYTOCHROME_P450"/>
    <property type="match status" value="1"/>
</dbReference>
<dbReference type="PANTHER" id="PTHR19384">
    <property type="entry name" value="NITRIC OXIDE SYNTHASE-RELATED"/>
    <property type="match status" value="1"/>
</dbReference>
<dbReference type="SUPFAM" id="SSF63380">
    <property type="entry name" value="Riboflavin synthase domain-like"/>
    <property type="match status" value="1"/>
</dbReference>
<keyword evidence="5" id="KW-0813">Transport</keyword>
<evidence type="ECO:0000313" key="19">
    <source>
        <dbReference type="Proteomes" id="UP000623467"/>
    </source>
</evidence>
<dbReference type="InterPro" id="IPR017972">
    <property type="entry name" value="Cyt_P450_CS"/>
</dbReference>
<feature type="binding site" description="axial binding residue" evidence="15">
    <location>
        <position position="414"/>
    </location>
    <ligand>
        <name>heme</name>
        <dbReference type="ChEBI" id="CHEBI:30413"/>
    </ligand>
    <ligandPart>
        <name>Fe</name>
        <dbReference type="ChEBI" id="CHEBI:18248"/>
    </ligandPart>
</feature>
<dbReference type="GO" id="GO:0005506">
    <property type="term" value="F:iron ion binding"/>
    <property type="evidence" value="ECO:0007669"/>
    <property type="project" value="InterPro"/>
</dbReference>
<dbReference type="CDD" id="cd06206">
    <property type="entry name" value="bifunctional_CYPOR"/>
    <property type="match status" value="1"/>
</dbReference>
<dbReference type="EMBL" id="JACAZH010000027">
    <property type="protein sequence ID" value="KAF7341722.1"/>
    <property type="molecule type" value="Genomic_DNA"/>
</dbReference>
<feature type="domain" description="FAD-binding FR-type" evidence="17">
    <location>
        <begin position="679"/>
        <end position="908"/>
    </location>
</feature>
<keyword evidence="8" id="KW-0288">FMN</keyword>
<evidence type="ECO:0000256" key="3">
    <source>
        <dbReference type="ARBA" id="ARBA00001974"/>
    </source>
</evidence>
<dbReference type="SUPFAM" id="SSF52343">
    <property type="entry name" value="Ferredoxin reductase-like, C-terminal NADP-linked domain"/>
    <property type="match status" value="1"/>
</dbReference>
<proteinExistence type="inferred from homology"/>
<keyword evidence="7" id="KW-0285">Flavoprotein</keyword>
<keyword evidence="9 15" id="KW-0479">Metal-binding</keyword>
<dbReference type="SUPFAM" id="SSF46785">
    <property type="entry name" value="Winged helix' DNA-binding domain"/>
    <property type="match status" value="1"/>
</dbReference>
<dbReference type="Pfam" id="PF00175">
    <property type="entry name" value="NAD_binding_1"/>
    <property type="match status" value="1"/>
</dbReference>
<protein>
    <submittedName>
        <fullName evidence="18">Fatty acid hydroxylase</fullName>
    </submittedName>
</protein>
<dbReference type="GO" id="GO:0050660">
    <property type="term" value="F:flavin adenine dinucleotide binding"/>
    <property type="evidence" value="ECO:0007669"/>
    <property type="project" value="TreeGrafter"/>
</dbReference>
<keyword evidence="11" id="KW-0521">NADP</keyword>
<sequence length="1266" mass="140256">MSLPIPQPPTIPFIGNVASIDAVSPSRSFQFFAKKYGAIFKLNLVGTEMTFISSYKLANEVSDDNRFEKRVSGGLWEVRNLVGDGLFTAQPEEPNWGIAHRLLMPAFGTIAVKGMLEEMRDLSNQLLLKWERFGPDHVIDPSDDFTRVALDTIAYCSMSYRLNSFYREETPEFAVAMADFLLESGKRSMRPSVVQAVMRGTTAKYWADIKFMRDLAEKIVSTRKANPIPKHDLLDTMLNSRDPKTGQAMTEESICGNLLTFLIAGMMSFMVYYLLKNPETLRKLRAQIDEVLGNRPIQYEDFEKLPYLIAVMRETLRLYPTAPARATNAREDTTLDGGKYALKKGDIIIVLTGPMQRDPSIWGSDVCALNPPVDYPSDHLLQAEQFQPERMLDGKFDALPPNAWQPFGFGARACIGRAFAWQEVCLIIASIIQRFDLAFDDPSYVLKVKETLTVKPDGLRIRATVRNTGVHLYAAPSSTLMVNRDSAPASKVEVSRGEGLPFYVLYGSNTGTSEAFAQRIANEAPSYGFRPSIGTMDSAAGKLPTDGPVILITASFEGEPADNAVHFVNWLRNLDSSELRKVRFAVFGCGNSDWKSTFQKIPILCDDLLGKHGGDRLVARGLGDASSADFFQTFDEFEAKLWTTLSKEYSTTRIASLARELQVTTVDAGHERAASLRQADTHLGRVIENCVLTKNGSVKRHIEFELPEGITFRAGDYIAFLPQNPIRDVRRVLARFGLSTEEEVILSSAGPTSFPVGKPVKLWEILSGYTELSQPATRKDLGILQHAATATTTVSYLEELKTNYNDAVLTKRLSVFQILENHLDIAISVGAFLQMLPTMRVRQYSISSSPLWNPTHVTITISVLDAPAFTGGTAPPFLGVGSNYLAGLMPGDRVQMSVRPSAAAFVLPENREQPVVMFCAGSGLAPMRGFIQERAEQKAAGHTTGKMLLFFGCRLPHQDFLYSDSDLAKWIEEGVVDVRPAFSRSSDDSEGCKYVQHRVWNDRADILQAYKAGASFFTCGSANIAKEIKATLVNIFKTEDNLSQTEATDMFEKITKGRRIAVICDGMQSSCVDVECDSSGEHRCYIHCTIVLVILTHPIPFVIVPMGCIQLNVVELLREAGPAGLHAEKIAASTKRDPALPARILRLLAIHHIFLEVTPNVFANNRISSAFDKGKASNVLRENADDILKGSAWITETILDSEEGILPFNRAFDTDEPFFHWMHRLENAFRLQRFGISMQGTAATEPPNTIFQGFDWSALPAGSVSS</sequence>
<dbReference type="InterPro" id="IPR017927">
    <property type="entry name" value="FAD-bd_FR_type"/>
</dbReference>
<name>A0A8H6XJN7_9AGAR</name>
<evidence type="ECO:0000259" key="17">
    <source>
        <dbReference type="PROSITE" id="PS51384"/>
    </source>
</evidence>
<keyword evidence="10" id="KW-0274">FAD</keyword>
<dbReference type="PANTHER" id="PTHR19384:SF127">
    <property type="entry name" value="BIFUNCTIONAL CYTOCHROME P450_NADPH--P450 REDUCTASE"/>
    <property type="match status" value="1"/>
</dbReference>
<dbReference type="GO" id="GO:0010181">
    <property type="term" value="F:FMN binding"/>
    <property type="evidence" value="ECO:0007669"/>
    <property type="project" value="InterPro"/>
</dbReference>
<evidence type="ECO:0000256" key="11">
    <source>
        <dbReference type="ARBA" id="ARBA00022857"/>
    </source>
</evidence>
<dbReference type="InterPro" id="IPR029039">
    <property type="entry name" value="Flavoprotein-like_sf"/>
</dbReference>
<organism evidence="18 19">
    <name type="scientific">Mycena sanguinolenta</name>
    <dbReference type="NCBI Taxonomy" id="230812"/>
    <lineage>
        <taxon>Eukaryota</taxon>
        <taxon>Fungi</taxon>
        <taxon>Dikarya</taxon>
        <taxon>Basidiomycota</taxon>
        <taxon>Agaricomycotina</taxon>
        <taxon>Agaricomycetes</taxon>
        <taxon>Agaricomycetidae</taxon>
        <taxon>Agaricales</taxon>
        <taxon>Marasmiineae</taxon>
        <taxon>Mycenaceae</taxon>
        <taxon>Mycena</taxon>
    </lineage>
</organism>
<dbReference type="OrthoDB" id="1470350at2759"/>
<feature type="domain" description="Flavodoxin-like" evidence="16">
    <location>
        <begin position="502"/>
        <end position="642"/>
    </location>
</feature>
<dbReference type="Gene3D" id="3.40.50.150">
    <property type="entry name" value="Vaccinia Virus protein VP39"/>
    <property type="match status" value="1"/>
</dbReference>
<comment type="cofactor">
    <cofactor evidence="2 15">
        <name>heme</name>
        <dbReference type="ChEBI" id="CHEBI:30413"/>
    </cofactor>
</comment>
<keyword evidence="14" id="KW-0503">Monooxygenase</keyword>
<comment type="similarity">
    <text evidence="4">In the N-terminal section; belongs to the cytochrome P450 family.</text>
</comment>
<keyword evidence="12" id="KW-0560">Oxidoreductase</keyword>
<evidence type="ECO:0000256" key="10">
    <source>
        <dbReference type="ARBA" id="ARBA00022827"/>
    </source>
</evidence>
<dbReference type="InterPro" id="IPR017938">
    <property type="entry name" value="Riboflavin_synthase-like_b-brl"/>
</dbReference>
<dbReference type="CDD" id="cd11068">
    <property type="entry name" value="CYP120A1"/>
    <property type="match status" value="1"/>
</dbReference>